<dbReference type="PANTHER" id="PTHR39340:SF1">
    <property type="entry name" value="SULFOFRUCTOSEPHOSPHATE ALDOLASE"/>
    <property type="match status" value="1"/>
</dbReference>
<dbReference type="InterPro" id="IPR050552">
    <property type="entry name" value="LacD_aldolase"/>
</dbReference>
<keyword evidence="2" id="KW-0456">Lyase</keyword>
<dbReference type="GO" id="GO:0061595">
    <property type="term" value="F:6-deoxy-6-sulfofructose-1-phosphate aldolase activity"/>
    <property type="evidence" value="ECO:0007669"/>
    <property type="project" value="TreeGrafter"/>
</dbReference>
<proteinExistence type="inferred from homology"/>
<name>A0AAU8GAK9_9CHLR</name>
<accession>A0AAU8GAK9</accession>
<dbReference type="AlphaFoldDB" id="A0AAU8GAK9"/>
<gene>
    <name evidence="3" type="ORF">ABV300_08180</name>
</gene>
<dbReference type="SUPFAM" id="SSF51569">
    <property type="entry name" value="Aldolase"/>
    <property type="match status" value="1"/>
</dbReference>
<reference evidence="3" key="1">
    <citation type="submission" date="2024-06" db="EMBL/GenBank/DDBJ databases">
        <title>A Novel Isolate, Dehalogenimonas sp. Strain 4OHTPN, Dechlorinates Aromatic 4 Hydroxy chlorothalonil by a Novel Reductive Dehalogenase.</title>
        <authorList>
            <person name="Liu G."/>
        </authorList>
    </citation>
    <scope>NUCLEOTIDE SEQUENCE</scope>
    <source>
        <strain evidence="3">4OHTPN</strain>
    </source>
</reference>
<dbReference type="PANTHER" id="PTHR39340">
    <property type="entry name" value="SULFOFRUCTOSEPHOSPHATE ALDOLASE"/>
    <property type="match status" value="1"/>
</dbReference>
<organism evidence="3">
    <name type="scientific">Dehalogenimonas sp. 4OHTPN</name>
    <dbReference type="NCBI Taxonomy" id="3166643"/>
    <lineage>
        <taxon>Bacteria</taxon>
        <taxon>Bacillati</taxon>
        <taxon>Chloroflexota</taxon>
        <taxon>Dehalococcoidia</taxon>
        <taxon>Dehalococcoidales</taxon>
        <taxon>Dehalococcoidaceae</taxon>
        <taxon>Dehalogenimonas</taxon>
    </lineage>
</organism>
<protein>
    <submittedName>
        <fullName evidence="3">Tagatose 1,6-diphosphate aldolase</fullName>
    </submittedName>
</protein>
<sequence>MYFSLSPGKARGLRQISGAGGRFTMAAMDHRGSLEHELCAASAQGCYNDMADFKMDLCAALAPHASAVLLDPIFGAAQAISRDVLPKSAGLLVSVEATGYQGDQTARRSRILDGWGVAKIKRLGASAVKMLTYFRPDSGDLAADQLELVAEVAKECQKHDIPFLVEPVSYPLQGESAAAFASKKTSIVVETARLMTGLPIDVLKAEFPADISLNSDDKALTDACRSLDAAASKPWVILSGGASYEVFRRQVEFACRAGASGFLAGRALWQEAVAIGNRIERRRFLETVAARRLMEISSFAETLGQPWYQKIGLAGDQLFDVNAEWYRNY</sequence>
<dbReference type="Gene3D" id="3.20.20.70">
    <property type="entry name" value="Aldolase class I"/>
    <property type="match status" value="1"/>
</dbReference>
<dbReference type="SMART" id="SM01133">
    <property type="entry name" value="DeoC"/>
    <property type="match status" value="1"/>
</dbReference>
<dbReference type="GO" id="GO:1902777">
    <property type="term" value="P:6-sulfoquinovose(1-) catabolic process"/>
    <property type="evidence" value="ECO:0007669"/>
    <property type="project" value="TreeGrafter"/>
</dbReference>
<evidence type="ECO:0000256" key="2">
    <source>
        <dbReference type="ARBA" id="ARBA00023239"/>
    </source>
</evidence>
<dbReference type="InterPro" id="IPR013785">
    <property type="entry name" value="Aldolase_TIM"/>
</dbReference>
<dbReference type="Pfam" id="PF01791">
    <property type="entry name" value="DeoC"/>
    <property type="match status" value="1"/>
</dbReference>
<dbReference type="RefSeq" id="WP_353714366.1">
    <property type="nucleotide sequence ID" value="NZ_CP159307.1"/>
</dbReference>
<evidence type="ECO:0000256" key="1">
    <source>
        <dbReference type="ARBA" id="ARBA00008679"/>
    </source>
</evidence>
<dbReference type="InterPro" id="IPR002915">
    <property type="entry name" value="DeoC/FbaB/LacD_aldolase"/>
</dbReference>
<evidence type="ECO:0000313" key="3">
    <source>
        <dbReference type="EMBL" id="XCH33116.1"/>
    </source>
</evidence>
<dbReference type="NCBIfam" id="NF009498">
    <property type="entry name" value="PRK12858.1"/>
    <property type="match status" value="1"/>
</dbReference>
<dbReference type="EMBL" id="CP159307">
    <property type="protein sequence ID" value="XCH33116.1"/>
    <property type="molecule type" value="Genomic_DNA"/>
</dbReference>
<comment type="similarity">
    <text evidence="1">Belongs to the aldolase LacD family.</text>
</comment>